<dbReference type="GeneID" id="18563588"/>
<name>G3MAB4_9CAUD</name>
<reference evidence="1 2" key="1">
    <citation type="submission" date="2011-09" db="EMBL/GenBank/DDBJ databases">
        <authorList>
            <person name="Pope W.H."/>
            <person name="Pedulla M.L."/>
            <person name="Ford M.E."/>
            <person name="Peebles C.L."/>
            <person name="Hatfull G.H."/>
            <person name="Hendrix R.W."/>
        </authorList>
    </citation>
    <scope>NUCLEOTIDE SEQUENCE [LARGE SCALE GENOMIC DNA]</scope>
    <source>
        <strain evidence="1">G</strain>
    </source>
</reference>
<dbReference type="KEGG" id="vg:18563588"/>
<sequence>MRQKIFKKQEMKKKDFYAWFKRTLTEVGWENISSKPSTDFDVFYSKGESGSDELYFQIKEYYDSSTTNTLSGSNERFFDIRLLKKYTPGEPGTAGIFDRKNDIMYRLQIAAGTITPETDMTVYYNVNKNRIIFMTEFPIGIKENSVLNMIGKPDEHIAKYYPDGSMMYFATTALNGIAFALDEADSTRKAMFGIATHEMITPRVKNSSGMFFMSEFSVKLSSEIKALIDGVYVLADDFTFNTNANRGDILIDKDGNKYQIFYLTTRSSTAYYYYDVTRYMALRIE</sequence>
<dbReference type="EMBL" id="JN638751">
    <property type="protein sequence ID" value="AEO93632.1"/>
    <property type="molecule type" value="Genomic_DNA"/>
</dbReference>
<protein>
    <submittedName>
        <fullName evidence="1">Gp373</fullName>
    </submittedName>
</protein>
<dbReference type="Proteomes" id="UP000009273">
    <property type="component" value="Segment"/>
</dbReference>
<organism evidence="1 2">
    <name type="scientific">Bacillus phage G</name>
    <dbReference type="NCBI Taxonomy" id="2884420"/>
    <lineage>
        <taxon>Viruses</taxon>
        <taxon>Duplodnaviria</taxon>
        <taxon>Heunggongvirae</taxon>
        <taxon>Uroviricota</taxon>
        <taxon>Caudoviricetes</taxon>
        <taxon>Donellivirus</taxon>
        <taxon>Donellivirus gee</taxon>
    </lineage>
</organism>
<dbReference type="RefSeq" id="YP_009015676.1">
    <property type="nucleotide sequence ID" value="NC_023719.1"/>
</dbReference>
<proteinExistence type="predicted"/>
<evidence type="ECO:0000313" key="2">
    <source>
        <dbReference type="Proteomes" id="UP000009273"/>
    </source>
</evidence>
<evidence type="ECO:0000313" key="1">
    <source>
        <dbReference type="EMBL" id="AEO93632.1"/>
    </source>
</evidence>
<accession>G3MAB4</accession>
<keyword evidence="2" id="KW-1185">Reference proteome</keyword>
<gene>
    <name evidence="1" type="primary">373</name>
    <name evidence="1" type="ORF">G_373</name>
</gene>